<evidence type="ECO:0000313" key="2">
    <source>
        <dbReference type="Proteomes" id="UP001239085"/>
    </source>
</evidence>
<evidence type="ECO:0000313" key="1">
    <source>
        <dbReference type="EMBL" id="MDQ0644258.1"/>
    </source>
</evidence>
<keyword evidence="2" id="KW-1185">Reference proteome</keyword>
<accession>A0ABU0PA99</accession>
<dbReference type="EMBL" id="JAUSXK010000001">
    <property type="protein sequence ID" value="MDQ0644258.1"/>
    <property type="molecule type" value="Genomic_DNA"/>
</dbReference>
<reference evidence="1 2" key="1">
    <citation type="submission" date="2023-07" db="EMBL/GenBank/DDBJ databases">
        <title>Comparative genomics of wheat-associated soil bacteria to identify genetic determinants of phenazine resistance.</title>
        <authorList>
            <person name="Mouncey N."/>
        </authorList>
    </citation>
    <scope>NUCLEOTIDE SEQUENCE [LARGE SCALE GENOMIC DNA]</scope>
    <source>
        <strain evidence="1 2">W2I7</strain>
    </source>
</reference>
<proteinExistence type="predicted"/>
<comment type="caution">
    <text evidence="1">The sequence shown here is derived from an EMBL/GenBank/DDBJ whole genome shotgun (WGS) entry which is preliminary data.</text>
</comment>
<organism evidence="1 2">
    <name type="scientific">Microbacterium murale</name>
    <dbReference type="NCBI Taxonomy" id="1081040"/>
    <lineage>
        <taxon>Bacteria</taxon>
        <taxon>Bacillati</taxon>
        <taxon>Actinomycetota</taxon>
        <taxon>Actinomycetes</taxon>
        <taxon>Micrococcales</taxon>
        <taxon>Microbacteriaceae</taxon>
        <taxon>Microbacterium</taxon>
    </lineage>
</organism>
<dbReference type="Proteomes" id="UP001239085">
    <property type="component" value="Unassembled WGS sequence"/>
</dbReference>
<gene>
    <name evidence="1" type="ORF">QFZ46_002418</name>
</gene>
<protein>
    <submittedName>
        <fullName evidence="1">Uncharacterized protein</fullName>
    </submittedName>
</protein>
<dbReference type="RefSeq" id="WP_307361804.1">
    <property type="nucleotide sequence ID" value="NZ_JAUSXK010000001.1"/>
</dbReference>
<name>A0ABU0PA99_9MICO</name>
<sequence>MTHVVTAFDEPAESIDALTEEFDPDGAREVIEYLHRRGWTDGLPAVAATEERVALFISESGRDPDDIVGRHPQLEREVTVRDVAINAVMAGCLPEYLPLVLASWDALSSERAALGGGWQSTSGPGPLLIVNGSIRERLGIASSSGALGPGHRANMSVPRAIGLTVRNGFGIRPSELEQATLGVPGRWNLCLGENEEESPWEPLSVELGHARGDDVVSATLIRGVELVDNRSFSSAEDVLGDLVDTVQRSGALIGPHSPTGLLLNPEHARLFASAGMSKQDVREWITSRAGKTERQLAAVGKGLNGRGDREFEPDHFHRTIAGSSVAQFPIIVAGSSNAAMSLVFRVLGAWSGLGFPVR</sequence>